<evidence type="ECO:0000256" key="7">
    <source>
        <dbReference type="ARBA" id="ARBA00033728"/>
    </source>
</evidence>
<proteinExistence type="inferred from homology"/>
<dbReference type="RefSeq" id="XP_016243256.1">
    <property type="nucleotide sequence ID" value="XM_016398694.1"/>
</dbReference>
<organism evidence="12 13">
    <name type="scientific">Cladophialophora immunda</name>
    <dbReference type="NCBI Taxonomy" id="569365"/>
    <lineage>
        <taxon>Eukaryota</taxon>
        <taxon>Fungi</taxon>
        <taxon>Dikarya</taxon>
        <taxon>Ascomycota</taxon>
        <taxon>Pezizomycotina</taxon>
        <taxon>Eurotiomycetes</taxon>
        <taxon>Chaetothyriomycetidae</taxon>
        <taxon>Chaetothyriales</taxon>
        <taxon>Herpotrichiellaceae</taxon>
        <taxon>Cladophialophora</taxon>
    </lineage>
</organism>
<reference evidence="12 13" key="1">
    <citation type="submission" date="2015-01" db="EMBL/GenBank/DDBJ databases">
        <title>The Genome Sequence of Cladophialophora immunda CBS83496.</title>
        <authorList>
            <consortium name="The Broad Institute Genomics Platform"/>
            <person name="Cuomo C."/>
            <person name="de Hoog S."/>
            <person name="Gorbushina A."/>
            <person name="Stielow B."/>
            <person name="Teixiera M."/>
            <person name="Abouelleil A."/>
            <person name="Chapman S.B."/>
            <person name="Priest M."/>
            <person name="Young S.K."/>
            <person name="Wortman J."/>
            <person name="Nusbaum C."/>
            <person name="Birren B."/>
        </authorList>
    </citation>
    <scope>NUCLEOTIDE SEQUENCE [LARGE SCALE GENOMIC DNA]</scope>
    <source>
        <strain evidence="12 13">CBS 83496</strain>
    </source>
</reference>
<evidence type="ECO:0000256" key="9">
    <source>
        <dbReference type="ARBA" id="ARBA00033785"/>
    </source>
</evidence>
<comment type="similarity">
    <text evidence="3">Belongs to the YPT35 family.</text>
</comment>
<gene>
    <name evidence="12" type="ORF">PV07_11272</name>
</gene>
<dbReference type="OrthoDB" id="10254720at2759"/>
<feature type="domain" description="PX" evidence="11">
    <location>
        <begin position="86"/>
        <end position="200"/>
    </location>
</feature>
<dbReference type="Proteomes" id="UP000054466">
    <property type="component" value="Unassembled WGS sequence"/>
</dbReference>
<dbReference type="InterPro" id="IPR037917">
    <property type="entry name" value="Ypt35_PX"/>
</dbReference>
<comment type="function">
    <text evidence="7">Recruits the lipid transfer protein VPS13 to endosomal and vacuolar membranes.</text>
</comment>
<dbReference type="STRING" id="569365.A0A0D2BXK7"/>
<protein>
    <recommendedName>
        <fullName evidence="8">Endosomal/vacuolar adapter protein YPT35</fullName>
    </recommendedName>
    <alternativeName>
        <fullName evidence="9">PX domain-containing protein YPT35</fullName>
    </alternativeName>
</protein>
<evidence type="ECO:0000313" key="12">
    <source>
        <dbReference type="EMBL" id="KIW23040.1"/>
    </source>
</evidence>
<dbReference type="GO" id="GO:0010008">
    <property type="term" value="C:endosome membrane"/>
    <property type="evidence" value="ECO:0007669"/>
    <property type="project" value="UniProtKB-SubCell"/>
</dbReference>
<name>A0A0D2BXK7_9EURO</name>
<feature type="compositionally biased region" description="Basic and acidic residues" evidence="10">
    <location>
        <begin position="29"/>
        <end position="38"/>
    </location>
</feature>
<evidence type="ECO:0000256" key="5">
    <source>
        <dbReference type="ARBA" id="ARBA00022753"/>
    </source>
</evidence>
<evidence type="ECO:0000259" key="11">
    <source>
        <dbReference type="PROSITE" id="PS50195"/>
    </source>
</evidence>
<dbReference type="PANTHER" id="PTHR10555:SF170">
    <property type="entry name" value="FI18122P1"/>
    <property type="match status" value="1"/>
</dbReference>
<dbReference type="AlphaFoldDB" id="A0A0D2BXK7"/>
<evidence type="ECO:0000313" key="13">
    <source>
        <dbReference type="Proteomes" id="UP000054466"/>
    </source>
</evidence>
<dbReference type="GO" id="GO:0032266">
    <property type="term" value="F:phosphatidylinositol-3-phosphate binding"/>
    <property type="evidence" value="ECO:0007669"/>
    <property type="project" value="InterPro"/>
</dbReference>
<evidence type="ECO:0000256" key="4">
    <source>
        <dbReference type="ARBA" id="ARBA00022554"/>
    </source>
</evidence>
<dbReference type="VEuPathDB" id="FungiDB:PV07_11272"/>
<dbReference type="Pfam" id="PF00787">
    <property type="entry name" value="PX"/>
    <property type="match status" value="1"/>
</dbReference>
<keyword evidence="5" id="KW-0967">Endosome</keyword>
<evidence type="ECO:0000256" key="10">
    <source>
        <dbReference type="SAM" id="MobiDB-lite"/>
    </source>
</evidence>
<evidence type="ECO:0000256" key="1">
    <source>
        <dbReference type="ARBA" id="ARBA00004148"/>
    </source>
</evidence>
<dbReference type="GeneID" id="27350466"/>
<sequence>METSRSVPITALGSDQPKRDSVAAPVVDGAERSGDRPRPSPTPPPYWQPSREPSFDELSATRPPPIALEDHTLSREPSRAALWAKSISIDEYVIVQGNPIGVGAYVVYNINVQTLDGGPMTIRKRYSEFDELRAKLVKAYPQSTRSSLPPLPPKSAIYKFRPKFLEKRREGLAYFLNCVMLNPEYAGSTFVKDFIFPPET</sequence>
<dbReference type="SUPFAM" id="SSF64268">
    <property type="entry name" value="PX domain"/>
    <property type="match status" value="1"/>
</dbReference>
<dbReference type="SMART" id="SM00312">
    <property type="entry name" value="PX"/>
    <property type="match status" value="1"/>
</dbReference>
<keyword evidence="6" id="KW-0472">Membrane</keyword>
<accession>A0A0D2BXK7</accession>
<evidence type="ECO:0000256" key="3">
    <source>
        <dbReference type="ARBA" id="ARBA00007426"/>
    </source>
</evidence>
<dbReference type="InterPro" id="IPR036871">
    <property type="entry name" value="PX_dom_sf"/>
</dbReference>
<evidence type="ECO:0000256" key="6">
    <source>
        <dbReference type="ARBA" id="ARBA00023136"/>
    </source>
</evidence>
<dbReference type="PROSITE" id="PS50195">
    <property type="entry name" value="PX"/>
    <property type="match status" value="1"/>
</dbReference>
<dbReference type="GO" id="GO:0005774">
    <property type="term" value="C:vacuolar membrane"/>
    <property type="evidence" value="ECO:0007669"/>
    <property type="project" value="UniProtKB-SubCell"/>
</dbReference>
<dbReference type="CDD" id="cd07280">
    <property type="entry name" value="PX_YPT35"/>
    <property type="match status" value="1"/>
</dbReference>
<feature type="region of interest" description="Disordered" evidence="10">
    <location>
        <begin position="1"/>
        <end position="72"/>
    </location>
</feature>
<dbReference type="Gene3D" id="3.30.1520.10">
    <property type="entry name" value="Phox-like domain"/>
    <property type="match status" value="1"/>
</dbReference>
<keyword evidence="4" id="KW-0926">Vacuole</keyword>
<dbReference type="PANTHER" id="PTHR10555">
    <property type="entry name" value="SORTING NEXIN"/>
    <property type="match status" value="1"/>
</dbReference>
<evidence type="ECO:0000256" key="2">
    <source>
        <dbReference type="ARBA" id="ARBA00004177"/>
    </source>
</evidence>
<dbReference type="HOGENOM" id="CLU_070610_0_1_1"/>
<keyword evidence="13" id="KW-1185">Reference proteome</keyword>
<comment type="subcellular location">
    <subcellularLocation>
        <location evidence="2">Endosome</location>
    </subcellularLocation>
    <subcellularLocation>
        <location evidence="1">Vacuole membrane</location>
        <topology evidence="1">Peripheral membrane protein</topology>
    </subcellularLocation>
</comment>
<dbReference type="InterPro" id="IPR001683">
    <property type="entry name" value="PX_dom"/>
</dbReference>
<dbReference type="EMBL" id="KN847046">
    <property type="protein sequence ID" value="KIW23040.1"/>
    <property type="molecule type" value="Genomic_DNA"/>
</dbReference>
<evidence type="ECO:0000256" key="8">
    <source>
        <dbReference type="ARBA" id="ARBA00033774"/>
    </source>
</evidence>